<feature type="compositionally biased region" description="Low complexity" evidence="9">
    <location>
        <begin position="25"/>
        <end position="71"/>
    </location>
</feature>
<dbReference type="PANTHER" id="PTHR34252">
    <property type="entry name" value="UPF0705 PROTEIN C11ORF49"/>
    <property type="match status" value="1"/>
</dbReference>
<keyword evidence="11" id="KW-1185">Reference proteome</keyword>
<dbReference type="VEuPathDB" id="AmoebaDB:NF0029720"/>
<evidence type="ECO:0000256" key="3">
    <source>
        <dbReference type="ARBA" id="ARBA00022553"/>
    </source>
</evidence>
<feature type="region of interest" description="Disordered" evidence="9">
    <location>
        <begin position="1"/>
        <end position="110"/>
    </location>
</feature>
<evidence type="ECO:0000256" key="7">
    <source>
        <dbReference type="ARBA" id="ARBA00033769"/>
    </source>
</evidence>
<comment type="function">
    <text evidence="8">Regulator of the tubulin polyglutamylase complex (TPGC) that controls cytoskeletal organization, nuclear shape, and cilium disassembly by balancing microtubule and actin assembly. Regulates the assembly and stability of the TPGC and thereby modulates polyglutamylation of the microtubule, which antagonizes MAP4 binding.</text>
</comment>
<organism evidence="10 11">
    <name type="scientific">Naegleria fowleri</name>
    <name type="common">Brain eating amoeba</name>
    <dbReference type="NCBI Taxonomy" id="5763"/>
    <lineage>
        <taxon>Eukaryota</taxon>
        <taxon>Discoba</taxon>
        <taxon>Heterolobosea</taxon>
        <taxon>Tetramitia</taxon>
        <taxon>Eutetramitia</taxon>
        <taxon>Vahlkampfiidae</taxon>
        <taxon>Naegleria</taxon>
    </lineage>
</organism>
<evidence type="ECO:0000313" key="10">
    <source>
        <dbReference type="EMBL" id="KAF0982507.1"/>
    </source>
</evidence>
<dbReference type="EMBL" id="VFQX01000009">
    <property type="protein sequence ID" value="KAF0982507.1"/>
    <property type="molecule type" value="Genomic_DNA"/>
</dbReference>
<evidence type="ECO:0000256" key="4">
    <source>
        <dbReference type="ARBA" id="ARBA00022701"/>
    </source>
</evidence>
<keyword evidence="5" id="KW-0206">Cytoskeleton</keyword>
<dbReference type="Gene3D" id="1.20.890.10">
    <property type="entry name" value="cAMP-dependent protein kinase regulatory subunit, dimerization-anchoring domain"/>
    <property type="match status" value="1"/>
</dbReference>
<feature type="compositionally biased region" description="Polar residues" evidence="9">
    <location>
        <begin position="72"/>
        <end position="91"/>
    </location>
</feature>
<dbReference type="SUPFAM" id="SSF47391">
    <property type="entry name" value="Dimerization-anchoring domain of cAMP-dependent PK regulatory subunit"/>
    <property type="match status" value="1"/>
</dbReference>
<evidence type="ECO:0000256" key="1">
    <source>
        <dbReference type="ARBA" id="ARBA00004607"/>
    </source>
</evidence>
<dbReference type="OrthoDB" id="197906at2759"/>
<dbReference type="AlphaFoldDB" id="A0A6A5BZ02"/>
<keyword evidence="2" id="KW-0963">Cytoplasm</keyword>
<dbReference type="PANTHER" id="PTHR34252:SF1">
    <property type="entry name" value="CENTRIOLAR SATELLITE-ASSOCIATED TUBULIN POLYGLUTAMYLASE COMPLEX REGULATOR 1"/>
    <property type="match status" value="1"/>
</dbReference>
<keyword evidence="3" id="KW-0597">Phosphoprotein</keyword>
<dbReference type="Proteomes" id="UP000444721">
    <property type="component" value="Unassembled WGS sequence"/>
</dbReference>
<evidence type="ECO:0000256" key="6">
    <source>
        <dbReference type="ARBA" id="ARBA00033750"/>
    </source>
</evidence>
<dbReference type="GeneID" id="68118652"/>
<comment type="similarity">
    <text evidence="6">Belongs to the CSTPP1 family.</text>
</comment>
<sequence>MSQSLPSSSASRSRPPQPLIGTFVSSSSPTTTTTSNNSNTNNHTASSIQMTSSTTSHLSRPVSSSSSSASSNQRLLLMTTTTISTNSPNRNSPSIHHSTTTSSSHSASSHPFFHHEGEEYLKRYHVHFYLNDVLSQLIFLREEEPLQYLAQYFRSVVSGTNIIHKSFSYVFANPRNRLSFADYFEQIYSKISNEQKMNFSEYYQLTTLLCDDFPENIMIRIYKSVIMYPTLMKHKELFKEYSEDQQLHSSILSLYQSMDESIEICEEKKIIELPPFQTFIIALRVYLFFYEFFEHVLEHVFENSYSNLVSSGVLKKMVHPLLKSNSTYCVPSQEIFDIIVEKSVQLRRNLNDATPPSTNQHDKISFSEWCEAFYQHVIEVSHTVTSQNAMTSQPSSTTSNTINCDVLSLMDPSQLPISSSCAERQKLRLRKEILKIYSGIKDNTINK</sequence>
<name>A0A6A5BZ02_NAEFO</name>
<accession>A0A6A5BZ02</accession>
<feature type="compositionally biased region" description="Low complexity" evidence="9">
    <location>
        <begin position="1"/>
        <end position="14"/>
    </location>
</feature>
<dbReference type="VEuPathDB" id="AmoebaDB:FDP41_011437"/>
<dbReference type="VEuPathDB" id="AmoebaDB:NF0029730"/>
<comment type="subcellular location">
    <subcellularLocation>
        <location evidence="1">Cytoplasm</location>
        <location evidence="1">Cytoskeleton</location>
        <location evidence="1">Microtubule organizing center</location>
        <location evidence="1">Centrosome</location>
        <location evidence="1">Centriolar satellite</location>
    </subcellularLocation>
</comment>
<feature type="compositionally biased region" description="Low complexity" evidence="9">
    <location>
        <begin position="92"/>
        <end position="110"/>
    </location>
</feature>
<keyword evidence="4" id="KW-0493">Microtubule</keyword>
<evidence type="ECO:0000256" key="2">
    <source>
        <dbReference type="ARBA" id="ARBA00022490"/>
    </source>
</evidence>
<evidence type="ECO:0000313" key="11">
    <source>
        <dbReference type="Proteomes" id="UP000444721"/>
    </source>
</evidence>
<evidence type="ECO:0000256" key="8">
    <source>
        <dbReference type="ARBA" id="ARBA00045673"/>
    </source>
</evidence>
<dbReference type="GO" id="GO:0005874">
    <property type="term" value="C:microtubule"/>
    <property type="evidence" value="ECO:0007669"/>
    <property type="project" value="UniProtKB-KW"/>
</dbReference>
<dbReference type="RefSeq" id="XP_044567220.1">
    <property type="nucleotide sequence ID" value="XM_044701845.1"/>
</dbReference>
<dbReference type="CDD" id="cd22959">
    <property type="entry name" value="DD_C11orf49"/>
    <property type="match status" value="1"/>
</dbReference>
<evidence type="ECO:0000256" key="5">
    <source>
        <dbReference type="ARBA" id="ARBA00023212"/>
    </source>
</evidence>
<dbReference type="InterPro" id="IPR038968">
    <property type="entry name" value="CSTPP1"/>
</dbReference>
<proteinExistence type="inferred from homology"/>
<dbReference type="GO" id="GO:0034451">
    <property type="term" value="C:centriolar satellite"/>
    <property type="evidence" value="ECO:0007669"/>
    <property type="project" value="UniProtKB-SubCell"/>
</dbReference>
<gene>
    <name evidence="10" type="ORF">FDP41_011437</name>
</gene>
<protein>
    <recommendedName>
        <fullName evidence="7">Centriolar satellite-associated tubulin polyglutamylase complex regulator 1</fullName>
    </recommendedName>
</protein>
<dbReference type="VEuPathDB" id="AmoebaDB:NfTy_019060"/>
<reference evidence="10 11" key="1">
    <citation type="journal article" date="2019" name="Sci. Rep.">
        <title>Nanopore sequencing improves the draft genome of the human pathogenic amoeba Naegleria fowleri.</title>
        <authorList>
            <person name="Liechti N."/>
            <person name="Schurch N."/>
            <person name="Bruggmann R."/>
            <person name="Wittwer M."/>
        </authorList>
    </citation>
    <scope>NUCLEOTIDE SEQUENCE [LARGE SCALE GENOMIC DNA]</scope>
    <source>
        <strain evidence="10 11">ATCC 30894</strain>
    </source>
</reference>
<comment type="caution">
    <text evidence="10">The sequence shown here is derived from an EMBL/GenBank/DDBJ whole genome shotgun (WGS) entry which is preliminary data.</text>
</comment>
<evidence type="ECO:0000256" key="9">
    <source>
        <dbReference type="SAM" id="MobiDB-lite"/>
    </source>
</evidence>